<evidence type="ECO:0000313" key="2">
    <source>
        <dbReference type="Proteomes" id="UP000034696"/>
    </source>
</evidence>
<reference evidence="1 2" key="1">
    <citation type="journal article" date="2015" name="Nature">
        <title>rRNA introns, odd ribosomes, and small enigmatic genomes across a large radiation of phyla.</title>
        <authorList>
            <person name="Brown C.T."/>
            <person name="Hug L.A."/>
            <person name="Thomas B.C."/>
            <person name="Sharon I."/>
            <person name="Castelle C.J."/>
            <person name="Singh A."/>
            <person name="Wilkins M.J."/>
            <person name="Williams K.H."/>
            <person name="Banfield J.F."/>
        </authorList>
    </citation>
    <scope>NUCLEOTIDE SEQUENCE [LARGE SCALE GENOMIC DNA]</scope>
</reference>
<name>A0A0G1Q5H7_9BACT</name>
<evidence type="ECO:0000313" key="1">
    <source>
        <dbReference type="EMBL" id="KKU03890.1"/>
    </source>
</evidence>
<organism evidence="1 2">
    <name type="scientific">Candidatus Giovannonibacteria bacterium GW2011_GWA2_45_21</name>
    <dbReference type="NCBI Taxonomy" id="1618649"/>
    <lineage>
        <taxon>Bacteria</taxon>
        <taxon>Candidatus Giovannoniibacteriota</taxon>
    </lineage>
</organism>
<accession>A0A0G1Q5H7</accession>
<dbReference type="Proteomes" id="UP000034696">
    <property type="component" value="Unassembled WGS sequence"/>
</dbReference>
<sequence length="73" mass="8248">MPTLKTRINISVSDDLADALARIAKRDRMPKATKAALLLASALEIEEDSIWNTIAEKRERKDARFVSHKKAWA</sequence>
<comment type="caution">
    <text evidence="1">The sequence shown here is derived from an EMBL/GenBank/DDBJ whole genome shotgun (WGS) entry which is preliminary data.</text>
</comment>
<gene>
    <name evidence="1" type="ORF">UX06_C0032G0030</name>
</gene>
<proteinExistence type="predicted"/>
<dbReference type="AlphaFoldDB" id="A0A0G1Q5H7"/>
<evidence type="ECO:0008006" key="3">
    <source>
        <dbReference type="Google" id="ProtNLM"/>
    </source>
</evidence>
<dbReference type="EMBL" id="LCKT01000032">
    <property type="protein sequence ID" value="KKU03890.1"/>
    <property type="molecule type" value="Genomic_DNA"/>
</dbReference>
<protein>
    <recommendedName>
        <fullName evidence="3">Ribbon-helix-helix protein CopG domain-containing protein</fullName>
    </recommendedName>
</protein>